<proteinExistence type="predicted"/>
<feature type="non-terminal residue" evidence="1">
    <location>
        <position position="1"/>
    </location>
</feature>
<evidence type="ECO:0000313" key="2">
    <source>
        <dbReference type="Proteomes" id="UP000199392"/>
    </source>
</evidence>
<dbReference type="Proteomes" id="UP000199392">
    <property type="component" value="Unassembled WGS sequence"/>
</dbReference>
<name>A0A1I6QZW1_9RHOB</name>
<dbReference type="Gene3D" id="3.30.1360.120">
    <property type="entry name" value="Probable tRNA modification gtpase trme, domain 1"/>
    <property type="match status" value="1"/>
</dbReference>
<accession>A0A1I6QZW1</accession>
<organism evidence="1 2">
    <name type="scientific">Alloyangia pacifica</name>
    <dbReference type="NCBI Taxonomy" id="311180"/>
    <lineage>
        <taxon>Bacteria</taxon>
        <taxon>Pseudomonadati</taxon>
        <taxon>Pseudomonadota</taxon>
        <taxon>Alphaproteobacteria</taxon>
        <taxon>Rhodobacterales</taxon>
        <taxon>Roseobacteraceae</taxon>
        <taxon>Alloyangia</taxon>
    </lineage>
</organism>
<keyword evidence="2" id="KW-1185">Reference proteome</keyword>
<gene>
    <name evidence="1" type="ORF">SAMN04488050_102597</name>
</gene>
<evidence type="ECO:0000313" key="1">
    <source>
        <dbReference type="EMBL" id="SFS58031.1"/>
    </source>
</evidence>
<sequence>TMNAPLSAFPPATQVETPAAKVSSILPKVRFSLRARGDLAPLEQALGVALPRGIGETVKGAVEVACLGPDEWLVLAAEAAPVADACAGVYAALPHSLVEITAREVTFVIEGPRAPELMTIGCARDIDAIAVGSARRTLFDGATVTLWRDAETRFRIDVWNSFAPHLLHLLQIGARELAAESV</sequence>
<dbReference type="RefSeq" id="WP_256218741.1">
    <property type="nucleotide sequence ID" value="NZ_FOZW01000002.1"/>
</dbReference>
<dbReference type="EMBL" id="FOZW01000002">
    <property type="protein sequence ID" value="SFS58031.1"/>
    <property type="molecule type" value="Genomic_DNA"/>
</dbReference>
<dbReference type="SUPFAM" id="SSF103025">
    <property type="entry name" value="Folate-binding domain"/>
    <property type="match status" value="1"/>
</dbReference>
<dbReference type="InterPro" id="IPR027266">
    <property type="entry name" value="TrmE/GcvT-like"/>
</dbReference>
<dbReference type="STRING" id="311180.SAMN04488050_102597"/>
<dbReference type="AlphaFoldDB" id="A0A1I6QZW1"/>
<reference evidence="2" key="1">
    <citation type="submission" date="2016-10" db="EMBL/GenBank/DDBJ databases">
        <authorList>
            <person name="Varghese N."/>
            <person name="Submissions S."/>
        </authorList>
    </citation>
    <scope>NUCLEOTIDE SEQUENCE [LARGE SCALE GENOMIC DNA]</scope>
    <source>
        <strain evidence="2">DSM 26894</strain>
    </source>
</reference>
<dbReference type="Gene3D" id="3.30.70.1520">
    <property type="entry name" value="Heterotetrameric sarcosine oxidase"/>
    <property type="match status" value="1"/>
</dbReference>
<protein>
    <submittedName>
        <fullName evidence="1">Sarcosine oxidase subunit gamma</fullName>
    </submittedName>
</protein>